<evidence type="ECO:0000256" key="3">
    <source>
        <dbReference type="ARBA" id="ARBA00022679"/>
    </source>
</evidence>
<comment type="similarity">
    <text evidence="1">Belongs to the trimethylamine methyltransferase family.</text>
</comment>
<keyword evidence="2" id="KW-0489">Methyltransferase</keyword>
<dbReference type="Pfam" id="PF06253">
    <property type="entry name" value="MTTB"/>
    <property type="match status" value="1"/>
</dbReference>
<dbReference type="InterPro" id="IPR010426">
    <property type="entry name" value="MTTB_MeTrfase"/>
</dbReference>
<dbReference type="GO" id="GO:0008168">
    <property type="term" value="F:methyltransferase activity"/>
    <property type="evidence" value="ECO:0007669"/>
    <property type="project" value="UniProtKB-KW"/>
</dbReference>
<organism evidence="4">
    <name type="scientific">marine sediment metagenome</name>
    <dbReference type="NCBI Taxonomy" id="412755"/>
    <lineage>
        <taxon>unclassified sequences</taxon>
        <taxon>metagenomes</taxon>
        <taxon>ecological metagenomes</taxon>
    </lineage>
</organism>
<dbReference type="InterPro" id="IPR038601">
    <property type="entry name" value="MttB-like_sf"/>
</dbReference>
<protein>
    <recommendedName>
        <fullName evidence="5">Trimethylamine methyltransferase MttB</fullName>
    </recommendedName>
</protein>
<reference evidence="4" key="1">
    <citation type="journal article" date="2015" name="Nature">
        <title>Complex archaea that bridge the gap between prokaryotes and eukaryotes.</title>
        <authorList>
            <person name="Spang A."/>
            <person name="Saw J.H."/>
            <person name="Jorgensen S.L."/>
            <person name="Zaremba-Niedzwiedzka K."/>
            <person name="Martijn J."/>
            <person name="Lind A.E."/>
            <person name="van Eijk R."/>
            <person name="Schleper C."/>
            <person name="Guy L."/>
            <person name="Ettema T.J."/>
        </authorList>
    </citation>
    <scope>NUCLEOTIDE SEQUENCE</scope>
</reference>
<keyword evidence="3" id="KW-0808">Transferase</keyword>
<dbReference type="EMBL" id="LAZR01032049">
    <property type="protein sequence ID" value="KKL51991.1"/>
    <property type="molecule type" value="Genomic_DNA"/>
</dbReference>
<evidence type="ECO:0008006" key="5">
    <source>
        <dbReference type="Google" id="ProtNLM"/>
    </source>
</evidence>
<accession>A0A0F9DE36</accession>
<evidence type="ECO:0000313" key="4">
    <source>
        <dbReference type="EMBL" id="KKL51991.1"/>
    </source>
</evidence>
<dbReference type="Gene3D" id="3.20.20.480">
    <property type="entry name" value="Trimethylamine methyltransferase-like"/>
    <property type="match status" value="1"/>
</dbReference>
<comment type="caution">
    <text evidence="4">The sequence shown here is derived from an EMBL/GenBank/DDBJ whole genome shotgun (WGS) entry which is preliminary data.</text>
</comment>
<dbReference type="AlphaFoldDB" id="A0A0F9DE36"/>
<dbReference type="GO" id="GO:0032259">
    <property type="term" value="P:methylation"/>
    <property type="evidence" value="ECO:0007669"/>
    <property type="project" value="UniProtKB-KW"/>
</dbReference>
<evidence type="ECO:0000256" key="1">
    <source>
        <dbReference type="ARBA" id="ARBA00007137"/>
    </source>
</evidence>
<evidence type="ECO:0000256" key="2">
    <source>
        <dbReference type="ARBA" id="ARBA00022603"/>
    </source>
</evidence>
<name>A0A0F9DE36_9ZZZZ</name>
<gene>
    <name evidence="4" type="ORF">LCGC14_2289950</name>
</gene>
<proteinExistence type="inferred from homology"/>
<sequence>MRKGTIAATEMTTGWGLKTFTRDALDKLHAATLDVLRSTGVSVDCDAALDILKKGGCWTNKKTRVVRFPDHIVTQAISMCPSHILLAGRDPDNDFMMGGKQVGFTNFGVGVFTEDLETGEIRESTKEDVAKIARLTDALTHMDILTAPVAARDKPDSSYDLHMLEAALLNCTKHYGSDAEDGERTNLLIEMAATVAGGMDELKQRPIVSFGVCPTSPLQIIEATAEVIIQSAKHWIPVNVLSMVMAGATSPISISGALVTHNAEVLAGIILAQMTNPGTPVIYGSSSTTCENFW</sequence>
<dbReference type="GO" id="GO:0015948">
    <property type="term" value="P:methanogenesis"/>
    <property type="evidence" value="ECO:0007669"/>
    <property type="project" value="InterPro"/>
</dbReference>